<protein>
    <submittedName>
        <fullName evidence="14">Peptide/nickel transport system permease protein</fullName>
    </submittedName>
</protein>
<feature type="transmembrane region" description="Helical" evidence="11">
    <location>
        <begin position="91"/>
        <end position="115"/>
    </location>
</feature>
<dbReference type="PROSITE" id="PS50928">
    <property type="entry name" value="ABC_TM1"/>
    <property type="match status" value="1"/>
</dbReference>
<feature type="transmembrane region" description="Helical" evidence="11">
    <location>
        <begin position="246"/>
        <end position="274"/>
    </location>
</feature>
<evidence type="ECO:0000256" key="1">
    <source>
        <dbReference type="ARBA" id="ARBA00004417"/>
    </source>
</evidence>
<evidence type="ECO:0000256" key="3">
    <source>
        <dbReference type="ARBA" id="ARBA00005417"/>
    </source>
</evidence>
<sequence length="591" mass="62165">MSTAAAAPAATNPTKGALKAVLRSPLGIAASLVLVVMVLAAVLAPFVAPNNPGNVRLDMMNGAADTSYWLGGDSGGRDIFSRLLFAARNTLLGALVAVGVATILGVTTGLIAGYFGKAFDFIAGWVSDALMALPSLIVLLAFFKVLGSSVYLSMAVFGVMLAPGFFRLTRNLVMGVKNELYVDAARVSGLSDARIIARHILLVIRAPIVIQIAIVSGVAIVIQSGLEFLGLGDPRTPTWGGMLQDAFANIYVAPTSILWPGLAISLTVASLVLLGNTMRDWMQKSSSGGHGARARARKLAASRALTQKPVALPPADTILRISDLVVGYDTPSGLKEVVKGVSLELKRGETLGLVGESGSGKTQTAFSVLGLLSSGGRVVSGSIVFDGQDLTSLDEASMHKLRGKRLAYVPQEPMSNLDPAFRIGFQLVEPMRTVLGISEAEAKKRALALLARVGLPDPMRAFNAYPHEISGGMAQRVLIAGAVSCNPDLLIADEPTTALDVTVQAEVLKLLRDLKEEFHMSVILVTHNFGVVADSCDRVAVMRDGRVVEASDVTNLFTNPQHDYTRMLLGSTLENSTPPAYVPPSSTGVAA</sequence>
<dbReference type="GO" id="GO:0005886">
    <property type="term" value="C:plasma membrane"/>
    <property type="evidence" value="ECO:0007669"/>
    <property type="project" value="UniProtKB-SubCell"/>
</dbReference>
<evidence type="ECO:0000256" key="11">
    <source>
        <dbReference type="RuleBase" id="RU363032"/>
    </source>
</evidence>
<evidence type="ECO:0000256" key="9">
    <source>
        <dbReference type="ARBA" id="ARBA00022989"/>
    </source>
</evidence>
<comment type="subcellular location">
    <subcellularLocation>
        <location evidence="1">Cell inner membrane</location>
        <topology evidence="1">Peripheral membrane protein</topology>
    </subcellularLocation>
    <subcellularLocation>
        <location evidence="2 11">Cell membrane</location>
        <topology evidence="2 11">Multi-pass membrane protein</topology>
    </subcellularLocation>
</comment>
<dbReference type="SUPFAM" id="SSF52540">
    <property type="entry name" value="P-loop containing nucleoside triphosphate hydrolases"/>
    <property type="match status" value="1"/>
</dbReference>
<comment type="similarity">
    <text evidence="11">Belongs to the binding-protein-dependent transport system permease family.</text>
</comment>
<name>A0A1Y6FGI6_9HYPH</name>
<dbReference type="InterPro" id="IPR003439">
    <property type="entry name" value="ABC_transporter-like_ATP-bd"/>
</dbReference>
<dbReference type="InterPro" id="IPR050388">
    <property type="entry name" value="ABC_Ni/Peptide_Import"/>
</dbReference>
<feature type="transmembrane region" description="Helical" evidence="11">
    <location>
        <begin position="26"/>
        <end position="48"/>
    </location>
</feature>
<dbReference type="FunFam" id="3.40.50.300:FF:000016">
    <property type="entry name" value="Oligopeptide ABC transporter ATP-binding component"/>
    <property type="match status" value="1"/>
</dbReference>
<evidence type="ECO:0000313" key="15">
    <source>
        <dbReference type="Proteomes" id="UP000194474"/>
    </source>
</evidence>
<dbReference type="SMART" id="SM00382">
    <property type="entry name" value="AAA"/>
    <property type="match status" value="1"/>
</dbReference>
<dbReference type="Gene3D" id="3.40.50.300">
    <property type="entry name" value="P-loop containing nucleotide triphosphate hydrolases"/>
    <property type="match status" value="1"/>
</dbReference>
<accession>A0A1Y6FGI6</accession>
<comment type="similarity">
    <text evidence="3">Belongs to the ABC transporter superfamily.</text>
</comment>
<dbReference type="InterPro" id="IPR035906">
    <property type="entry name" value="MetI-like_sf"/>
</dbReference>
<evidence type="ECO:0000256" key="6">
    <source>
        <dbReference type="ARBA" id="ARBA00022692"/>
    </source>
</evidence>
<evidence type="ECO:0000256" key="4">
    <source>
        <dbReference type="ARBA" id="ARBA00022448"/>
    </source>
</evidence>
<dbReference type="PROSITE" id="PS00211">
    <property type="entry name" value="ABC_TRANSPORTER_1"/>
    <property type="match status" value="1"/>
</dbReference>
<dbReference type="OrthoDB" id="9815712at2"/>
<dbReference type="CDD" id="cd03257">
    <property type="entry name" value="ABC_NikE_OppD_transporters"/>
    <property type="match status" value="1"/>
</dbReference>
<proteinExistence type="inferred from homology"/>
<dbReference type="GO" id="GO:0055085">
    <property type="term" value="P:transmembrane transport"/>
    <property type="evidence" value="ECO:0007669"/>
    <property type="project" value="InterPro"/>
</dbReference>
<evidence type="ECO:0000313" key="14">
    <source>
        <dbReference type="EMBL" id="SMQ73975.1"/>
    </source>
</evidence>
<dbReference type="InterPro" id="IPR027417">
    <property type="entry name" value="P-loop_NTPase"/>
</dbReference>
<reference evidence="15" key="1">
    <citation type="submission" date="2017-04" db="EMBL/GenBank/DDBJ databases">
        <authorList>
            <person name="Varghese N."/>
            <person name="Submissions S."/>
        </authorList>
    </citation>
    <scope>NUCLEOTIDE SEQUENCE [LARGE SCALE GENOMIC DNA]</scope>
</reference>
<dbReference type="AlphaFoldDB" id="A0A1Y6FGI6"/>
<evidence type="ECO:0000259" key="13">
    <source>
        <dbReference type="PROSITE" id="PS50928"/>
    </source>
</evidence>
<feature type="domain" description="ABC transmembrane type-1" evidence="13">
    <location>
        <begin position="87"/>
        <end position="275"/>
    </location>
</feature>
<dbReference type="SUPFAM" id="SSF161098">
    <property type="entry name" value="MetI-like"/>
    <property type="match status" value="1"/>
</dbReference>
<keyword evidence="9 11" id="KW-1133">Transmembrane helix</keyword>
<dbReference type="InterPro" id="IPR017871">
    <property type="entry name" value="ABC_transporter-like_CS"/>
</dbReference>
<dbReference type="Gene3D" id="1.10.3720.10">
    <property type="entry name" value="MetI-like"/>
    <property type="match status" value="1"/>
</dbReference>
<evidence type="ECO:0000256" key="10">
    <source>
        <dbReference type="ARBA" id="ARBA00023136"/>
    </source>
</evidence>
<feature type="transmembrane region" description="Helical" evidence="11">
    <location>
        <begin position="202"/>
        <end position="226"/>
    </location>
</feature>
<dbReference type="GO" id="GO:0005524">
    <property type="term" value="F:ATP binding"/>
    <property type="evidence" value="ECO:0007669"/>
    <property type="project" value="UniProtKB-KW"/>
</dbReference>
<dbReference type="Pfam" id="PF12911">
    <property type="entry name" value="OppC_N"/>
    <property type="match status" value="1"/>
</dbReference>
<dbReference type="InterPro" id="IPR003593">
    <property type="entry name" value="AAA+_ATPase"/>
</dbReference>
<evidence type="ECO:0000259" key="12">
    <source>
        <dbReference type="PROSITE" id="PS50893"/>
    </source>
</evidence>
<keyword evidence="15" id="KW-1185">Reference proteome</keyword>
<keyword evidence="8" id="KW-0067">ATP-binding</keyword>
<gene>
    <name evidence="14" type="ORF">SAMN06295905_2282</name>
</gene>
<dbReference type="PANTHER" id="PTHR43297">
    <property type="entry name" value="OLIGOPEPTIDE TRANSPORT ATP-BINDING PROTEIN APPD"/>
    <property type="match status" value="1"/>
</dbReference>
<dbReference type="PROSITE" id="PS50893">
    <property type="entry name" value="ABC_TRANSPORTER_2"/>
    <property type="match status" value="1"/>
</dbReference>
<organism evidence="14 15">
    <name type="scientific">Devosia lucknowensis</name>
    <dbReference type="NCBI Taxonomy" id="1096929"/>
    <lineage>
        <taxon>Bacteria</taxon>
        <taxon>Pseudomonadati</taxon>
        <taxon>Pseudomonadota</taxon>
        <taxon>Alphaproteobacteria</taxon>
        <taxon>Hyphomicrobiales</taxon>
        <taxon>Devosiaceae</taxon>
        <taxon>Devosia</taxon>
    </lineage>
</organism>
<evidence type="ECO:0000256" key="2">
    <source>
        <dbReference type="ARBA" id="ARBA00004651"/>
    </source>
</evidence>
<dbReference type="RefSeq" id="WP_086470517.1">
    <property type="nucleotide sequence ID" value="NZ_FXWK01000001.1"/>
</dbReference>
<feature type="transmembrane region" description="Helical" evidence="11">
    <location>
        <begin position="122"/>
        <end position="143"/>
    </location>
</feature>
<keyword evidence="7" id="KW-0547">Nucleotide-binding</keyword>
<dbReference type="Pfam" id="PF00005">
    <property type="entry name" value="ABC_tran"/>
    <property type="match status" value="1"/>
</dbReference>
<dbReference type="Pfam" id="PF00528">
    <property type="entry name" value="BPD_transp_1"/>
    <property type="match status" value="1"/>
</dbReference>
<keyword evidence="6 11" id="KW-0812">Transmembrane</keyword>
<dbReference type="Proteomes" id="UP000194474">
    <property type="component" value="Unassembled WGS sequence"/>
</dbReference>
<evidence type="ECO:0000256" key="8">
    <source>
        <dbReference type="ARBA" id="ARBA00022840"/>
    </source>
</evidence>
<dbReference type="GO" id="GO:0016887">
    <property type="term" value="F:ATP hydrolysis activity"/>
    <property type="evidence" value="ECO:0007669"/>
    <property type="project" value="InterPro"/>
</dbReference>
<feature type="domain" description="ABC transporter" evidence="12">
    <location>
        <begin position="319"/>
        <end position="569"/>
    </location>
</feature>
<keyword evidence="5" id="KW-1003">Cell membrane</keyword>
<dbReference type="InterPro" id="IPR000515">
    <property type="entry name" value="MetI-like"/>
</dbReference>
<dbReference type="CDD" id="cd06261">
    <property type="entry name" value="TM_PBP2"/>
    <property type="match status" value="1"/>
</dbReference>
<dbReference type="InterPro" id="IPR025966">
    <property type="entry name" value="OppC_N"/>
</dbReference>
<evidence type="ECO:0000256" key="5">
    <source>
        <dbReference type="ARBA" id="ARBA00022475"/>
    </source>
</evidence>
<dbReference type="PANTHER" id="PTHR43297:SF2">
    <property type="entry name" value="DIPEPTIDE TRANSPORT ATP-BINDING PROTEIN DPPD"/>
    <property type="match status" value="1"/>
</dbReference>
<keyword evidence="10 11" id="KW-0472">Membrane</keyword>
<evidence type="ECO:0000256" key="7">
    <source>
        <dbReference type="ARBA" id="ARBA00022741"/>
    </source>
</evidence>
<dbReference type="EMBL" id="FXWK01000001">
    <property type="protein sequence ID" value="SMQ73975.1"/>
    <property type="molecule type" value="Genomic_DNA"/>
</dbReference>
<keyword evidence="4 11" id="KW-0813">Transport</keyword>
<feature type="transmembrane region" description="Helical" evidence="11">
    <location>
        <begin position="149"/>
        <end position="168"/>
    </location>
</feature>